<keyword evidence="2" id="KW-1133">Transmembrane helix</keyword>
<reference evidence="3 4" key="1">
    <citation type="submission" date="2024-02" db="EMBL/GenBank/DDBJ databases">
        <title>Lysinimicrobium sediminis NBRC 112286.</title>
        <authorList>
            <person name="Ichikawa N."/>
            <person name="Katano-Makiyama Y."/>
            <person name="Hidaka K."/>
        </authorList>
    </citation>
    <scope>NUCLEOTIDE SEQUENCE [LARGE SCALE GENOMIC DNA]</scope>
    <source>
        <strain evidence="3 4">NBRC 112286</strain>
    </source>
</reference>
<feature type="compositionally biased region" description="Low complexity" evidence="1">
    <location>
        <begin position="273"/>
        <end position="283"/>
    </location>
</feature>
<dbReference type="RefSeq" id="WP_345379558.1">
    <property type="nucleotide sequence ID" value="NZ_BAABRR010000007.1"/>
</dbReference>
<comment type="caution">
    <text evidence="3">The sequence shown here is derived from an EMBL/GenBank/DDBJ whole genome shotgun (WGS) entry which is preliminary data.</text>
</comment>
<evidence type="ECO:0000313" key="4">
    <source>
        <dbReference type="Proteomes" id="UP001426770"/>
    </source>
</evidence>
<accession>A0ABP9WHE0</accession>
<dbReference type="Proteomes" id="UP001426770">
    <property type="component" value="Unassembled WGS sequence"/>
</dbReference>
<organism evidence="3 4">
    <name type="scientific">Demequina sediminis</name>
    <dbReference type="NCBI Taxonomy" id="1930058"/>
    <lineage>
        <taxon>Bacteria</taxon>
        <taxon>Bacillati</taxon>
        <taxon>Actinomycetota</taxon>
        <taxon>Actinomycetes</taxon>
        <taxon>Micrococcales</taxon>
        <taxon>Demequinaceae</taxon>
        <taxon>Demequina</taxon>
    </lineage>
</organism>
<evidence type="ECO:0008006" key="5">
    <source>
        <dbReference type="Google" id="ProtNLM"/>
    </source>
</evidence>
<proteinExistence type="predicted"/>
<name>A0ABP9WHE0_9MICO</name>
<feature type="region of interest" description="Disordered" evidence="1">
    <location>
        <begin position="265"/>
        <end position="290"/>
    </location>
</feature>
<keyword evidence="2" id="KW-0472">Membrane</keyword>
<sequence>MSIDWSLLVPGLIIAVVTGASVGGYLDLSRRVEERRHARRRFTREAPVAVSAAHELLIAGIAKDPTSLVPPAEFANALREQAARLQGGTRRQMAALPAIDMVREMDRALEDLAVRGRALDLRLEHAMAAAPQTLEHKLVLKLAKQAIQKDPTPADAIPRIDNAEAHAAMMGDPAVVADIIRYRRAQQLLHDARDAFVDHWWTVRDLRLSAETRLATSRHEGGGGRRAAAAIEREVADAMAADFLRNWARIDHGISLAEVAELPAPVDEPAPAAPETAPQGPAAKPGRTRL</sequence>
<evidence type="ECO:0000313" key="3">
    <source>
        <dbReference type="EMBL" id="GAA5519217.1"/>
    </source>
</evidence>
<evidence type="ECO:0000256" key="1">
    <source>
        <dbReference type="SAM" id="MobiDB-lite"/>
    </source>
</evidence>
<protein>
    <recommendedName>
        <fullName evidence="5">Secreted protein</fullName>
    </recommendedName>
</protein>
<keyword evidence="4" id="KW-1185">Reference proteome</keyword>
<gene>
    <name evidence="3" type="ORF">Lsed01_01655</name>
</gene>
<feature type="transmembrane region" description="Helical" evidence="2">
    <location>
        <begin position="6"/>
        <end position="26"/>
    </location>
</feature>
<dbReference type="EMBL" id="BAABRR010000007">
    <property type="protein sequence ID" value="GAA5519217.1"/>
    <property type="molecule type" value="Genomic_DNA"/>
</dbReference>
<evidence type="ECO:0000256" key="2">
    <source>
        <dbReference type="SAM" id="Phobius"/>
    </source>
</evidence>
<keyword evidence="2" id="KW-0812">Transmembrane</keyword>